<keyword evidence="4" id="KW-1133">Transmembrane helix</keyword>
<dbReference type="InterPro" id="IPR042197">
    <property type="entry name" value="Apaf_helical"/>
</dbReference>
<evidence type="ECO:0000256" key="2">
    <source>
        <dbReference type="ARBA" id="ARBA00022821"/>
    </source>
</evidence>
<dbReference type="InterPro" id="IPR027417">
    <property type="entry name" value="P-loop_NTPase"/>
</dbReference>
<organism evidence="6 7">
    <name type="scientific">Brassica napus</name>
    <name type="common">Rape</name>
    <dbReference type="NCBI Taxonomy" id="3708"/>
    <lineage>
        <taxon>Eukaryota</taxon>
        <taxon>Viridiplantae</taxon>
        <taxon>Streptophyta</taxon>
        <taxon>Embryophyta</taxon>
        <taxon>Tracheophyta</taxon>
        <taxon>Spermatophyta</taxon>
        <taxon>Magnoliopsida</taxon>
        <taxon>eudicotyledons</taxon>
        <taxon>Gunneridae</taxon>
        <taxon>Pentapetalae</taxon>
        <taxon>rosids</taxon>
        <taxon>malvids</taxon>
        <taxon>Brassicales</taxon>
        <taxon>Brassicaceae</taxon>
        <taxon>Brassiceae</taxon>
        <taxon>Brassica</taxon>
    </lineage>
</organism>
<keyword evidence="1" id="KW-0547">Nucleotide-binding</keyword>
<feature type="transmembrane region" description="Helical" evidence="4">
    <location>
        <begin position="614"/>
        <end position="634"/>
    </location>
</feature>
<dbReference type="InterPro" id="IPR050905">
    <property type="entry name" value="Plant_NBS-LRR"/>
</dbReference>
<keyword evidence="4" id="KW-0812">Transmembrane</keyword>
<evidence type="ECO:0000259" key="5">
    <source>
        <dbReference type="Pfam" id="PF00931"/>
    </source>
</evidence>
<protein>
    <recommendedName>
        <fullName evidence="5">NB-ARC domain-containing protein</fullName>
    </recommendedName>
</protein>
<dbReference type="PANTHER" id="PTHR33463">
    <property type="entry name" value="NB-ARC DOMAIN-CONTAINING PROTEIN-RELATED"/>
    <property type="match status" value="1"/>
</dbReference>
<dbReference type="Gene3D" id="1.10.8.430">
    <property type="entry name" value="Helical domain of apoptotic protease-activating factors"/>
    <property type="match status" value="1"/>
</dbReference>
<evidence type="ECO:0000256" key="1">
    <source>
        <dbReference type="ARBA" id="ARBA00022741"/>
    </source>
</evidence>
<feature type="transmembrane region" description="Helical" evidence="4">
    <location>
        <begin position="590"/>
        <end position="607"/>
    </location>
</feature>
<keyword evidence="7" id="KW-1185">Reference proteome</keyword>
<evidence type="ECO:0000256" key="3">
    <source>
        <dbReference type="ARBA" id="ARBA00022840"/>
    </source>
</evidence>
<dbReference type="Gene3D" id="3.40.50.300">
    <property type="entry name" value="P-loop containing nucleotide triphosphate hydrolases"/>
    <property type="match status" value="1"/>
</dbReference>
<evidence type="ECO:0000256" key="4">
    <source>
        <dbReference type="SAM" id="Phobius"/>
    </source>
</evidence>
<reference evidence="6 7" key="1">
    <citation type="submission" date="2021-05" db="EMBL/GenBank/DDBJ databases">
        <title>Genome Assembly of Synthetic Allotetraploid Brassica napus Reveals Homoeologous Exchanges between Subgenomes.</title>
        <authorList>
            <person name="Davis J.T."/>
        </authorList>
    </citation>
    <scope>NUCLEOTIDE SEQUENCE [LARGE SCALE GENOMIC DNA]</scope>
    <source>
        <strain evidence="7">cv. Da-Ae</strain>
        <tissue evidence="6">Seedling</tissue>
    </source>
</reference>
<dbReference type="Proteomes" id="UP000824890">
    <property type="component" value="Unassembled WGS sequence"/>
</dbReference>
<evidence type="ECO:0000313" key="6">
    <source>
        <dbReference type="EMBL" id="KAH0884220.1"/>
    </source>
</evidence>
<keyword evidence="3" id="KW-0067">ATP-binding</keyword>
<dbReference type="PRINTS" id="PR00364">
    <property type="entry name" value="DISEASERSIST"/>
</dbReference>
<dbReference type="PANTHER" id="PTHR33463:SF220">
    <property type="entry name" value="NB-ARC DOMAIN-CONTAINING PROTEIN"/>
    <property type="match status" value="1"/>
</dbReference>
<accession>A0ABQ7ZVD4</accession>
<keyword evidence="4" id="KW-0472">Membrane</keyword>
<comment type="caution">
    <text evidence="6">The sequence shown here is derived from an EMBL/GenBank/DDBJ whole genome shotgun (WGS) entry which is preliminary data.</text>
</comment>
<dbReference type="EMBL" id="JAGKQM010000014">
    <property type="protein sequence ID" value="KAH0884220.1"/>
    <property type="molecule type" value="Genomic_DNA"/>
</dbReference>
<sequence>MQDDLSRRVEREEDKGLRRLAQVQVWLTRVETIESQVVFSVRTTELQKLCLCGSSVCNGREAYSTNNSRSGTMLETIWNRLMENEVSSMGLYGMGGVGKTTLLTQINNKFLKKKNAFVMVLWIVVSKDFYIQKMQEEIAKKLSLAGQDWNQKDEDQKACDILNVLKRKKFVLLLDDIWAKFDLMKIGVPYPSRENRCKVVFTTRSLEVCGGMGADVEIPVKCLPPHDALELFKKKVGEIMLGSHPNIPELASIVAKTCEGLSLALKVIGKTMACKRTIQLWQHAIDDLTYYAAVKMRFFFPRRNLSGPVPDVRRLDGSAPLHHHRLGFSSEEAPSLMFLMVTAPLPPQFRPPPDPPPCKFSLLGSISPIEPPEPPDPPDAHALLCFLITFSSLSPRALAQSLDLDFPFSTSESRSAHNVLVTCLCSITAKYVVAARLPSPETPLLPYTSLCDNSHPTIGSFMIVESILYSAIECSLPITSFYSVIECSLLITPLYSAIECLPTTCWFQILIITTLLKPTSTSLLPWFLYCCCSCVARSDFGLEDYFTDDSLSVLFKGSASWCHSALAIVASVTIVSHALVALPITNIRSLSVFFVAYGVIPLLKPSVVEIRGRLCNVSCLCIMIASIFVFLLAFCCSKFVSQYGFVIIFVNTSSDGD</sequence>
<gene>
    <name evidence="6" type="ORF">HID58_060316</name>
</gene>
<keyword evidence="2" id="KW-0611">Plant defense</keyword>
<feature type="domain" description="NB-ARC" evidence="5">
    <location>
        <begin position="72"/>
        <end position="238"/>
    </location>
</feature>
<evidence type="ECO:0000313" key="7">
    <source>
        <dbReference type="Proteomes" id="UP000824890"/>
    </source>
</evidence>
<proteinExistence type="predicted"/>
<name>A0ABQ7ZVD4_BRANA</name>
<dbReference type="InterPro" id="IPR002182">
    <property type="entry name" value="NB-ARC"/>
</dbReference>
<dbReference type="SUPFAM" id="SSF52540">
    <property type="entry name" value="P-loop containing nucleoside triphosphate hydrolases"/>
    <property type="match status" value="1"/>
</dbReference>
<dbReference type="Pfam" id="PF00931">
    <property type="entry name" value="NB-ARC"/>
    <property type="match status" value="1"/>
</dbReference>